<evidence type="ECO:0000256" key="1">
    <source>
        <dbReference type="SAM" id="Phobius"/>
    </source>
</evidence>
<feature type="transmembrane region" description="Helical" evidence="1">
    <location>
        <begin position="29"/>
        <end position="47"/>
    </location>
</feature>
<protein>
    <recommendedName>
        <fullName evidence="4">YhhN-like protein</fullName>
    </recommendedName>
</protein>
<dbReference type="RefSeq" id="WP_344742271.1">
    <property type="nucleotide sequence ID" value="NZ_BAABAY010000007.1"/>
</dbReference>
<feature type="transmembrane region" description="Helical" evidence="1">
    <location>
        <begin position="157"/>
        <end position="176"/>
    </location>
</feature>
<feature type="transmembrane region" description="Helical" evidence="1">
    <location>
        <begin position="183"/>
        <end position="204"/>
    </location>
</feature>
<keyword evidence="1" id="KW-0472">Membrane</keyword>
<name>A0ABW7N3U3_9FLAO</name>
<reference evidence="2 3" key="1">
    <citation type="submission" date="2024-02" db="EMBL/GenBank/DDBJ databases">
        <title>A Gaetbulibacter species isolated from tidal flats and genomic insights of their niches.</title>
        <authorList>
            <person name="Ye Y."/>
        </authorList>
    </citation>
    <scope>NUCLEOTIDE SEQUENCE [LARGE SCALE GENOMIC DNA]</scope>
    <source>
        <strain evidence="2 3">KYW382</strain>
    </source>
</reference>
<gene>
    <name evidence="2" type="ORF">V8G58_13700</name>
</gene>
<proteinExistence type="predicted"/>
<comment type="caution">
    <text evidence="2">The sequence shown here is derived from an EMBL/GenBank/DDBJ whole genome shotgun (WGS) entry which is preliminary data.</text>
</comment>
<feature type="transmembrane region" description="Helical" evidence="1">
    <location>
        <begin position="5"/>
        <end position="23"/>
    </location>
</feature>
<evidence type="ECO:0000313" key="2">
    <source>
        <dbReference type="EMBL" id="MFH6772993.1"/>
    </source>
</evidence>
<keyword evidence="1" id="KW-1133">Transmembrane helix</keyword>
<feature type="transmembrane region" description="Helical" evidence="1">
    <location>
        <begin position="210"/>
        <end position="227"/>
    </location>
</feature>
<feature type="transmembrane region" description="Helical" evidence="1">
    <location>
        <begin position="92"/>
        <end position="111"/>
    </location>
</feature>
<evidence type="ECO:0000313" key="3">
    <source>
        <dbReference type="Proteomes" id="UP001610100"/>
    </source>
</evidence>
<sequence length="247" mass="29284">MKSISLFFIGLFILSVVLYFMLVSFDVRAGMKVVYLTAPVIGFFYFLFLKKKSLYFNIFMICCMVANFLSYWDYSVIFGIYLRSFIVERHNYLITNSLLAVGYISLIYLISSKISFKLIWKNFKLPLFVLTALGTYIIYVFVNSVRIADFTMFLFDLIYNLSLLILFTLALINFLYWNDKKSFYFFLGCLLIVFQDVLGIVYAYLSREMIYALIWISFSLGSYYFFLMQTNMKSKKRSAYPEEEEEY</sequence>
<keyword evidence="1" id="KW-0812">Transmembrane</keyword>
<dbReference type="Proteomes" id="UP001610100">
    <property type="component" value="Unassembled WGS sequence"/>
</dbReference>
<evidence type="ECO:0008006" key="4">
    <source>
        <dbReference type="Google" id="ProtNLM"/>
    </source>
</evidence>
<feature type="transmembrane region" description="Helical" evidence="1">
    <location>
        <begin position="54"/>
        <end position="72"/>
    </location>
</feature>
<feature type="transmembrane region" description="Helical" evidence="1">
    <location>
        <begin position="123"/>
        <end position="142"/>
    </location>
</feature>
<keyword evidence="3" id="KW-1185">Reference proteome</keyword>
<dbReference type="EMBL" id="JBAWKB010000006">
    <property type="protein sequence ID" value="MFH6772993.1"/>
    <property type="molecule type" value="Genomic_DNA"/>
</dbReference>
<organism evidence="2 3">
    <name type="scientific">Gaetbulibacter aestuarii</name>
    <dbReference type="NCBI Taxonomy" id="1502358"/>
    <lineage>
        <taxon>Bacteria</taxon>
        <taxon>Pseudomonadati</taxon>
        <taxon>Bacteroidota</taxon>
        <taxon>Flavobacteriia</taxon>
        <taxon>Flavobacteriales</taxon>
        <taxon>Flavobacteriaceae</taxon>
        <taxon>Gaetbulibacter</taxon>
    </lineage>
</organism>
<accession>A0ABW7N3U3</accession>